<feature type="region of interest" description="Disordered" evidence="1">
    <location>
        <begin position="195"/>
        <end position="218"/>
    </location>
</feature>
<feature type="transmembrane region" description="Helical" evidence="2">
    <location>
        <begin position="81"/>
        <end position="110"/>
    </location>
</feature>
<organism evidence="3 4">
    <name type="scientific">Arthrobacter ulcerisalmonis</name>
    <dbReference type="NCBI Taxonomy" id="2483813"/>
    <lineage>
        <taxon>Bacteria</taxon>
        <taxon>Bacillati</taxon>
        <taxon>Actinomycetota</taxon>
        <taxon>Actinomycetes</taxon>
        <taxon>Micrococcales</taxon>
        <taxon>Micrococcaceae</taxon>
        <taxon>Arthrobacter</taxon>
    </lineage>
</organism>
<evidence type="ECO:0000256" key="2">
    <source>
        <dbReference type="SAM" id="Phobius"/>
    </source>
</evidence>
<protein>
    <recommendedName>
        <fullName evidence="5">Phage holin family protein</fullName>
    </recommendedName>
</protein>
<keyword evidence="2" id="KW-0812">Transmembrane</keyword>
<keyword evidence="2" id="KW-1133">Transmembrane helix</keyword>
<dbReference type="InterPro" id="IPR009937">
    <property type="entry name" value="Phage_holin_3_6"/>
</dbReference>
<accession>A0A3P5XQE8</accession>
<dbReference type="Proteomes" id="UP000280861">
    <property type="component" value="Unassembled WGS sequence"/>
</dbReference>
<proteinExistence type="predicted"/>
<dbReference type="EMBL" id="UXAU01000035">
    <property type="protein sequence ID" value="VDC30136.1"/>
    <property type="molecule type" value="Genomic_DNA"/>
</dbReference>
<keyword evidence="4" id="KW-1185">Reference proteome</keyword>
<feature type="transmembrane region" description="Helical" evidence="2">
    <location>
        <begin position="116"/>
        <end position="139"/>
    </location>
</feature>
<evidence type="ECO:0008006" key="5">
    <source>
        <dbReference type="Google" id="ProtNLM"/>
    </source>
</evidence>
<sequence>MIVLGTGTVYLRILEQREADSHHTFSKAEPMSGRHSGTTSPGLRFTALPRTVKLLARLAPRQLNDEIAFAKVELKRKGIQVGVAAAFFVVALVFVLMLVVALIVAAIMGLATIMPAWLSALLVAAAFLVIAGICALLGLSKFKKAMPLVPEETLRGIKHDLGIAKEGSAFNPAVLDPKSPEAKAAKAAKDEVAAKAKAEKEVKEQEHRKEFPHASEPELAARLKQRRQHLVGVRDDLGTQLDVKTQSQYLLSVAQDKVSEGQKVAAKGAETASHKLAEVAESADLAERWKPLAALAVAGTALAVLIRKLIRTY</sequence>
<reference evidence="3 4" key="1">
    <citation type="submission" date="2018-11" db="EMBL/GenBank/DDBJ databases">
        <authorList>
            <person name="Criscuolo A."/>
        </authorList>
    </citation>
    <scope>NUCLEOTIDE SEQUENCE [LARGE SCALE GENOMIC DNA]</scope>
    <source>
        <strain evidence="3">AT11b</strain>
    </source>
</reference>
<dbReference type="Pfam" id="PF07332">
    <property type="entry name" value="Phage_holin_3_6"/>
    <property type="match status" value="1"/>
</dbReference>
<evidence type="ECO:0000313" key="3">
    <source>
        <dbReference type="EMBL" id="VDC30136.1"/>
    </source>
</evidence>
<keyword evidence="2" id="KW-0472">Membrane</keyword>
<evidence type="ECO:0000256" key="1">
    <source>
        <dbReference type="SAM" id="MobiDB-lite"/>
    </source>
</evidence>
<dbReference type="AlphaFoldDB" id="A0A3P5XQE8"/>
<gene>
    <name evidence="3" type="ORF">PSET11_02377</name>
</gene>
<evidence type="ECO:0000313" key="4">
    <source>
        <dbReference type="Proteomes" id="UP000280861"/>
    </source>
</evidence>
<name>A0A3P5XQE8_9MICC</name>